<dbReference type="RefSeq" id="WP_211468745.1">
    <property type="nucleotide sequence ID" value="NZ_JAGSXH010000049.1"/>
</dbReference>
<dbReference type="InterPro" id="IPR036412">
    <property type="entry name" value="HAD-like_sf"/>
</dbReference>
<sequence length="242" mass="25623">MRAGEASAGARLPHAARSAVPTAVPTAVWCGFEGVLTPALPRLMRELADRLYVPAYALNEAIAAVAGAGRGSDPAAACPAAAWDAGPHWAQAVERELEEQFAIVCDLSRFPEVWRAVCRPCDGWREAVGRLRRRGAFVGLLVPGPLAGLPDWLHRARTELFDATAVFPGPQAGLLGTEAFAWAVRVSGRSAGDSVLIDADERRCEQARRAGWRGVLFGAGDELSELLLPAPAGPSAVSRRTA</sequence>
<dbReference type="EMBL" id="JAGSXH010000049">
    <property type="protein sequence ID" value="MBS2964379.1"/>
    <property type="molecule type" value="Genomic_DNA"/>
</dbReference>
<dbReference type="Proteomes" id="UP000677913">
    <property type="component" value="Unassembled WGS sequence"/>
</dbReference>
<protein>
    <submittedName>
        <fullName evidence="1">Uncharacterized protein</fullName>
    </submittedName>
</protein>
<keyword evidence="2" id="KW-1185">Reference proteome</keyword>
<dbReference type="AlphaFoldDB" id="A0A8J7WQQ9"/>
<comment type="caution">
    <text evidence="1">The sequence shown here is derived from an EMBL/GenBank/DDBJ whole genome shotgun (WGS) entry which is preliminary data.</text>
</comment>
<reference evidence="1" key="1">
    <citation type="submission" date="2021-04" db="EMBL/GenBank/DDBJ databases">
        <title>Genome based classification of Actinospica acidithermotolerans sp. nov., an actinobacterium isolated from an Indonesian hot spring.</title>
        <authorList>
            <person name="Kusuma A.B."/>
            <person name="Putra K.E."/>
            <person name="Nafisah S."/>
            <person name="Loh J."/>
            <person name="Nouioui I."/>
            <person name="Goodfellow M."/>
        </authorList>
    </citation>
    <scope>NUCLEOTIDE SEQUENCE</scope>
    <source>
        <strain evidence="1">DSM 45618</strain>
    </source>
</reference>
<dbReference type="SUPFAM" id="SSF56784">
    <property type="entry name" value="HAD-like"/>
    <property type="match status" value="1"/>
</dbReference>
<proteinExistence type="predicted"/>
<evidence type="ECO:0000313" key="2">
    <source>
        <dbReference type="Proteomes" id="UP000677913"/>
    </source>
</evidence>
<evidence type="ECO:0000313" key="1">
    <source>
        <dbReference type="EMBL" id="MBS2964379.1"/>
    </source>
</evidence>
<accession>A0A8J7WQQ9</accession>
<gene>
    <name evidence="1" type="ORF">KGA66_15080</name>
</gene>
<organism evidence="1 2">
    <name type="scientific">Actinocrinis puniceicyclus</name>
    <dbReference type="NCBI Taxonomy" id="977794"/>
    <lineage>
        <taxon>Bacteria</taxon>
        <taxon>Bacillati</taxon>
        <taxon>Actinomycetota</taxon>
        <taxon>Actinomycetes</taxon>
        <taxon>Catenulisporales</taxon>
        <taxon>Actinospicaceae</taxon>
        <taxon>Actinocrinis</taxon>
    </lineage>
</organism>
<name>A0A8J7WQQ9_9ACTN</name>